<dbReference type="Proteomes" id="UP000008311">
    <property type="component" value="Unassembled WGS sequence"/>
</dbReference>
<gene>
    <name evidence="1" type="ORF">RCOM_0745020</name>
</gene>
<evidence type="ECO:0000313" key="1">
    <source>
        <dbReference type="EMBL" id="EEF37319.1"/>
    </source>
</evidence>
<evidence type="ECO:0000313" key="2">
    <source>
        <dbReference type="Proteomes" id="UP000008311"/>
    </source>
</evidence>
<organism evidence="1 2">
    <name type="scientific">Ricinus communis</name>
    <name type="common">Castor bean</name>
    <dbReference type="NCBI Taxonomy" id="3988"/>
    <lineage>
        <taxon>Eukaryota</taxon>
        <taxon>Viridiplantae</taxon>
        <taxon>Streptophyta</taxon>
        <taxon>Embryophyta</taxon>
        <taxon>Tracheophyta</taxon>
        <taxon>Spermatophyta</taxon>
        <taxon>Magnoliopsida</taxon>
        <taxon>eudicotyledons</taxon>
        <taxon>Gunneridae</taxon>
        <taxon>Pentapetalae</taxon>
        <taxon>rosids</taxon>
        <taxon>fabids</taxon>
        <taxon>Malpighiales</taxon>
        <taxon>Euphorbiaceae</taxon>
        <taxon>Acalyphoideae</taxon>
        <taxon>Acalypheae</taxon>
        <taxon>Ricinus</taxon>
    </lineage>
</organism>
<proteinExistence type="predicted"/>
<protein>
    <submittedName>
        <fullName evidence="1">Uncharacterized protein</fullName>
    </submittedName>
</protein>
<dbReference type="EMBL" id="EQ973952">
    <property type="protein sequence ID" value="EEF37319.1"/>
    <property type="molecule type" value="Genomic_DNA"/>
</dbReference>
<reference evidence="2" key="1">
    <citation type="journal article" date="2010" name="Nat. Biotechnol.">
        <title>Draft genome sequence of the oilseed species Ricinus communis.</title>
        <authorList>
            <person name="Chan A.P."/>
            <person name="Crabtree J."/>
            <person name="Zhao Q."/>
            <person name="Lorenzi H."/>
            <person name="Orvis J."/>
            <person name="Puiu D."/>
            <person name="Melake-Berhan A."/>
            <person name="Jones K.M."/>
            <person name="Redman J."/>
            <person name="Chen G."/>
            <person name="Cahoon E.B."/>
            <person name="Gedil M."/>
            <person name="Stanke M."/>
            <person name="Haas B.J."/>
            <person name="Wortman J.R."/>
            <person name="Fraser-Liggett C.M."/>
            <person name="Ravel J."/>
            <person name="Rabinowicz P.D."/>
        </authorList>
    </citation>
    <scope>NUCLEOTIDE SEQUENCE [LARGE SCALE GENOMIC DNA]</scope>
    <source>
        <strain evidence="2">cv. Hale</strain>
    </source>
</reference>
<accession>B9SGF3</accession>
<name>B9SGF3_RICCO</name>
<dbReference type="InParanoid" id="B9SGF3"/>
<keyword evidence="2" id="KW-1185">Reference proteome</keyword>
<sequence>MLVLQRVRGFNVVGSGGEGGATVGWGVDGGGWLRRKEKKKRLISSIMLMDRFPAMAGCGGPSDYFSSSSFGSTSQLPSCLQHGSVVVSQLD</sequence>
<dbReference type="AlphaFoldDB" id="B9SGF3"/>